<feature type="compositionally biased region" description="Basic and acidic residues" evidence="1">
    <location>
        <begin position="12"/>
        <end position="29"/>
    </location>
</feature>
<gene>
    <name evidence="2" type="ORF">TRUGW13939_06215</name>
</gene>
<feature type="region of interest" description="Disordered" evidence="1">
    <location>
        <begin position="1"/>
        <end position="71"/>
    </location>
</feature>
<organism evidence="2 3">
    <name type="scientific">Talaromyces rugulosus</name>
    <name type="common">Penicillium rugulosum</name>
    <dbReference type="NCBI Taxonomy" id="121627"/>
    <lineage>
        <taxon>Eukaryota</taxon>
        <taxon>Fungi</taxon>
        <taxon>Dikarya</taxon>
        <taxon>Ascomycota</taxon>
        <taxon>Pezizomycotina</taxon>
        <taxon>Eurotiomycetes</taxon>
        <taxon>Eurotiomycetidae</taxon>
        <taxon>Eurotiales</taxon>
        <taxon>Trichocomaceae</taxon>
        <taxon>Talaromyces</taxon>
        <taxon>Talaromyces sect. Islandici</taxon>
    </lineage>
</organism>
<dbReference type="GeneID" id="55993710"/>
<dbReference type="Proteomes" id="UP000509510">
    <property type="component" value="Chromosome III"/>
</dbReference>
<dbReference type="RefSeq" id="XP_035345262.1">
    <property type="nucleotide sequence ID" value="XM_035489369.1"/>
</dbReference>
<dbReference type="EMBL" id="CP055900">
    <property type="protein sequence ID" value="QKX59084.1"/>
    <property type="molecule type" value="Genomic_DNA"/>
</dbReference>
<evidence type="ECO:0000313" key="2">
    <source>
        <dbReference type="EMBL" id="QKX59084.1"/>
    </source>
</evidence>
<sequence>MVADWVMMEPGESIKRENENNKDKGDHFSPDNSFRKIMGQLKANHPSEIALGQDDEIIQREANPNPPDGMVSAQKEIYIDIDLIRPPDFEEYEEHLPKKSRNLFRHVFSQDFPRNSLLHRAQS</sequence>
<keyword evidence="3" id="KW-1185">Reference proteome</keyword>
<dbReference type="AlphaFoldDB" id="A0A7H8QY83"/>
<protein>
    <submittedName>
        <fullName evidence="2">Uncharacterized protein</fullName>
    </submittedName>
</protein>
<proteinExistence type="predicted"/>
<name>A0A7H8QY83_TALRU</name>
<accession>A0A7H8QY83</accession>
<dbReference type="KEGG" id="trg:TRUGW13939_06215"/>
<evidence type="ECO:0000313" key="3">
    <source>
        <dbReference type="Proteomes" id="UP000509510"/>
    </source>
</evidence>
<reference evidence="3" key="1">
    <citation type="submission" date="2020-06" db="EMBL/GenBank/DDBJ databases">
        <title>A chromosome-scale genome assembly of Talaromyces rugulosus W13939.</title>
        <authorList>
            <person name="Wang B."/>
            <person name="Guo L."/>
            <person name="Ye K."/>
            <person name="Wang L."/>
        </authorList>
    </citation>
    <scope>NUCLEOTIDE SEQUENCE [LARGE SCALE GENOMIC DNA]</scope>
    <source>
        <strain evidence="3">W13939</strain>
    </source>
</reference>
<evidence type="ECO:0000256" key="1">
    <source>
        <dbReference type="SAM" id="MobiDB-lite"/>
    </source>
</evidence>